<dbReference type="FunFam" id="3.10.20.370:FF:000001">
    <property type="entry name" value="Retrovirus-related Pol polyprotein from transposon 17.6-like protein"/>
    <property type="match status" value="1"/>
</dbReference>
<dbReference type="OrthoDB" id="1105111at2759"/>
<keyword evidence="4" id="KW-0540">Nuclease</keyword>
<dbReference type="Gene3D" id="2.40.70.10">
    <property type="entry name" value="Acid Proteases"/>
    <property type="match status" value="1"/>
</dbReference>
<dbReference type="SUPFAM" id="SSF53098">
    <property type="entry name" value="Ribonuclease H-like"/>
    <property type="match status" value="1"/>
</dbReference>
<dbReference type="Proteomes" id="UP000467841">
    <property type="component" value="Unassembled WGS sequence"/>
</dbReference>
<dbReference type="Pfam" id="PF00078">
    <property type="entry name" value="RVT_1"/>
    <property type="match status" value="1"/>
</dbReference>
<keyword evidence="6" id="KW-0378">Hydrolase</keyword>
<keyword evidence="3" id="KW-0548">Nucleotidyltransferase</keyword>
<dbReference type="Gene3D" id="3.30.420.10">
    <property type="entry name" value="Ribonuclease H-like superfamily/Ribonuclease H"/>
    <property type="match status" value="1"/>
</dbReference>
<keyword evidence="7" id="KW-0695">RNA-directed DNA polymerase</keyword>
<keyword evidence="10" id="KW-1185">Reference proteome</keyword>
<dbReference type="InterPro" id="IPR012337">
    <property type="entry name" value="RNaseH-like_sf"/>
</dbReference>
<dbReference type="InterPro" id="IPR043502">
    <property type="entry name" value="DNA/RNA_pol_sf"/>
</dbReference>
<dbReference type="Gene3D" id="3.10.10.10">
    <property type="entry name" value="HIV Type 1 Reverse Transcriptase, subunit A, domain 1"/>
    <property type="match status" value="1"/>
</dbReference>
<dbReference type="CDD" id="cd01647">
    <property type="entry name" value="RT_LTR"/>
    <property type="match status" value="1"/>
</dbReference>
<comment type="caution">
    <text evidence="9">The sequence shown here is derived from an EMBL/GenBank/DDBJ whole genome shotgun (WGS) entry which is preliminary data.</text>
</comment>
<evidence type="ECO:0000256" key="2">
    <source>
        <dbReference type="ARBA" id="ARBA00022679"/>
    </source>
</evidence>
<keyword evidence="2" id="KW-0808">Transferase</keyword>
<dbReference type="Pfam" id="PF00665">
    <property type="entry name" value="rve"/>
    <property type="match status" value="1"/>
</dbReference>
<feature type="domain" description="Integrase catalytic" evidence="8">
    <location>
        <begin position="596"/>
        <end position="763"/>
    </location>
</feature>
<evidence type="ECO:0000256" key="3">
    <source>
        <dbReference type="ARBA" id="ARBA00022695"/>
    </source>
</evidence>
<dbReference type="PANTHER" id="PTHR37984">
    <property type="entry name" value="PROTEIN CBG26694"/>
    <property type="match status" value="1"/>
</dbReference>
<dbReference type="EMBL" id="CACVBM020001351">
    <property type="protein sequence ID" value="CAA7046685.1"/>
    <property type="molecule type" value="Genomic_DNA"/>
</dbReference>
<dbReference type="Gene3D" id="3.10.20.370">
    <property type="match status" value="1"/>
</dbReference>
<dbReference type="Gene3D" id="1.10.340.70">
    <property type="match status" value="1"/>
</dbReference>
<dbReference type="CDD" id="cd09274">
    <property type="entry name" value="RNase_HI_RT_Ty3"/>
    <property type="match status" value="1"/>
</dbReference>
<dbReference type="InterPro" id="IPR036397">
    <property type="entry name" value="RNaseH_sf"/>
</dbReference>
<evidence type="ECO:0000256" key="5">
    <source>
        <dbReference type="ARBA" id="ARBA00022759"/>
    </source>
</evidence>
<dbReference type="InterPro" id="IPR041373">
    <property type="entry name" value="RT_RNaseH"/>
</dbReference>
<dbReference type="SUPFAM" id="SSF56672">
    <property type="entry name" value="DNA/RNA polymerases"/>
    <property type="match status" value="1"/>
</dbReference>
<name>A0A6D2K4S9_9BRAS</name>
<sequence length="909" mass="104162">MDVPIMVGDCYIPADFVVLELEHQPKDPLILGRPFLATAGAIIDVKNGKIDLHLGDIVMNFEVNKSMEKPTVDGQAFWIGELAETREEVLDELLLIDPLELALTKLRMNSAWVSPVHVVPKKGGITVIKNEHDELIPTRTITGHRMCVDYRKLNSSTRKDHYPLPFIDQMLERLANHQYYCFLDGYSGFFQIPIHPDDQEKTTFTCPYGTYAYRRMPFGLCNAPATFQRCMMSIFTDLIEEIMEVFMDDFSVYGSSFESCLGNLGRVLQRCEDKHLVLNWEKCHFMVRDGIVLGHRISERGIEVDKAKIEIARPLTRLLCKDINFEFTEECHKAFTKIKDALVSAPVVQPPNWELPFEIMCDASDYAVGAVLGQRKDKKLHVIYYASRTLDEAQCKYATTEKELLAIVFAFEKFRSYLVGSKVIVHSDHAALRYLLSKKDAKPRLLRWILLLQEFDLEIKDRRGADNGVADHLSRMRVEENLPLDDRLPEESVYAAEASNKHGQLGHHRPGTKISSSNTPWFRHIANFLAAEYPPPNFFGYRKKKFLRDVRRHFATYKTVSKVLQAGFWWPTMFKDAHAFISRCDACQRMGNISKRNEMPQNFILEVEVFDVWGIDFMGPFPTSFGDQYILVAVDYVSKWVEAIASPTNDAQVVIKMFKSIIFPRFGVPRIVISDGGSHFINRIFANLLKKHGVTHKVASPYHPQTSGQVEISNRELKSILQKTTGKTRKDWSAKLDDALWAYRTAFKTPLGTTPFHLVYGKACHLPVELEYKAAWAIKELNFNLKTAGERRLIQLNELDEIRHLAYENSKIYKERTKAFHDRKIIPKNFAPNDQVLLFNSRLKLFPGKLRSRWSGPFRIKEVRPYGAVVLWDPMGGDFTVNGQRLKPYLASTTIPQETTLALGDPPDP</sequence>
<dbReference type="InterPro" id="IPR043128">
    <property type="entry name" value="Rev_trsase/Diguanyl_cyclase"/>
</dbReference>
<dbReference type="InterPro" id="IPR001584">
    <property type="entry name" value="Integrase_cat-core"/>
</dbReference>
<dbReference type="EC" id="2.7.7.49" evidence="1"/>
<dbReference type="InterPro" id="IPR050951">
    <property type="entry name" value="Retrovirus_Pol_polyprotein"/>
</dbReference>
<dbReference type="Pfam" id="PF17917">
    <property type="entry name" value="RT_RNaseH"/>
    <property type="match status" value="1"/>
</dbReference>
<dbReference type="Gene3D" id="3.30.70.270">
    <property type="match status" value="1"/>
</dbReference>
<evidence type="ECO:0000259" key="8">
    <source>
        <dbReference type="PROSITE" id="PS50994"/>
    </source>
</evidence>
<gene>
    <name evidence="9" type="ORF">MERR_LOCUS33920</name>
</gene>
<dbReference type="GO" id="GO:0015074">
    <property type="term" value="P:DNA integration"/>
    <property type="evidence" value="ECO:0007669"/>
    <property type="project" value="InterPro"/>
</dbReference>
<evidence type="ECO:0000256" key="1">
    <source>
        <dbReference type="ARBA" id="ARBA00012493"/>
    </source>
</evidence>
<dbReference type="PROSITE" id="PS50994">
    <property type="entry name" value="INTEGRASE"/>
    <property type="match status" value="1"/>
</dbReference>
<evidence type="ECO:0000313" key="9">
    <source>
        <dbReference type="EMBL" id="CAA7046685.1"/>
    </source>
</evidence>
<dbReference type="InterPro" id="IPR041588">
    <property type="entry name" value="Integrase_H2C2"/>
</dbReference>
<dbReference type="GO" id="GO:0003676">
    <property type="term" value="F:nucleic acid binding"/>
    <property type="evidence" value="ECO:0007669"/>
    <property type="project" value="InterPro"/>
</dbReference>
<proteinExistence type="predicted"/>
<organism evidence="9 10">
    <name type="scientific">Microthlaspi erraticum</name>
    <dbReference type="NCBI Taxonomy" id="1685480"/>
    <lineage>
        <taxon>Eukaryota</taxon>
        <taxon>Viridiplantae</taxon>
        <taxon>Streptophyta</taxon>
        <taxon>Embryophyta</taxon>
        <taxon>Tracheophyta</taxon>
        <taxon>Spermatophyta</taxon>
        <taxon>Magnoliopsida</taxon>
        <taxon>eudicotyledons</taxon>
        <taxon>Gunneridae</taxon>
        <taxon>Pentapetalae</taxon>
        <taxon>rosids</taxon>
        <taxon>malvids</taxon>
        <taxon>Brassicales</taxon>
        <taxon>Brassicaceae</taxon>
        <taxon>Coluteocarpeae</taxon>
        <taxon>Microthlaspi</taxon>
    </lineage>
</organism>
<dbReference type="GO" id="GO:0003964">
    <property type="term" value="F:RNA-directed DNA polymerase activity"/>
    <property type="evidence" value="ECO:0007669"/>
    <property type="project" value="UniProtKB-KW"/>
</dbReference>
<dbReference type="GO" id="GO:0016787">
    <property type="term" value="F:hydrolase activity"/>
    <property type="evidence" value="ECO:0007669"/>
    <property type="project" value="UniProtKB-KW"/>
</dbReference>
<dbReference type="InterPro" id="IPR000477">
    <property type="entry name" value="RT_dom"/>
</dbReference>
<accession>A0A6D2K4S9</accession>
<reference evidence="9" key="1">
    <citation type="submission" date="2020-01" db="EMBL/GenBank/DDBJ databases">
        <authorList>
            <person name="Mishra B."/>
        </authorList>
    </citation>
    <scope>NUCLEOTIDE SEQUENCE [LARGE SCALE GENOMIC DNA]</scope>
</reference>
<dbReference type="AlphaFoldDB" id="A0A6D2K4S9"/>
<dbReference type="GO" id="GO:0004519">
    <property type="term" value="F:endonuclease activity"/>
    <property type="evidence" value="ECO:0007669"/>
    <property type="project" value="UniProtKB-KW"/>
</dbReference>
<dbReference type="InterPro" id="IPR021109">
    <property type="entry name" value="Peptidase_aspartic_dom_sf"/>
</dbReference>
<dbReference type="PANTHER" id="PTHR37984:SF5">
    <property type="entry name" value="PROTEIN NYNRIN-LIKE"/>
    <property type="match status" value="1"/>
</dbReference>
<evidence type="ECO:0000256" key="7">
    <source>
        <dbReference type="ARBA" id="ARBA00022918"/>
    </source>
</evidence>
<protein>
    <recommendedName>
        <fullName evidence="1">RNA-directed DNA polymerase</fullName>
        <ecNumber evidence="1">2.7.7.49</ecNumber>
    </recommendedName>
</protein>
<evidence type="ECO:0000256" key="4">
    <source>
        <dbReference type="ARBA" id="ARBA00022722"/>
    </source>
</evidence>
<dbReference type="Pfam" id="PF17921">
    <property type="entry name" value="Integrase_H2C2"/>
    <property type="match status" value="1"/>
</dbReference>
<keyword evidence="5" id="KW-0255">Endonuclease</keyword>
<evidence type="ECO:0000313" key="10">
    <source>
        <dbReference type="Proteomes" id="UP000467841"/>
    </source>
</evidence>
<evidence type="ECO:0000256" key="6">
    <source>
        <dbReference type="ARBA" id="ARBA00022801"/>
    </source>
</evidence>